<protein>
    <recommendedName>
        <fullName evidence="3">RING-type domain-containing protein</fullName>
    </recommendedName>
</protein>
<evidence type="ECO:0000256" key="1">
    <source>
        <dbReference type="PROSITE-ProRule" id="PRU00175"/>
    </source>
</evidence>
<reference evidence="4 5" key="1">
    <citation type="submission" date="2023-01" db="EMBL/GenBank/DDBJ databases">
        <title>Analysis of 21 Apiospora genomes using comparative genomics revels a genus with tremendous synthesis potential of carbohydrate active enzymes and secondary metabolites.</title>
        <authorList>
            <person name="Sorensen T."/>
        </authorList>
    </citation>
    <scope>NUCLEOTIDE SEQUENCE [LARGE SCALE GENOMIC DNA]</scope>
    <source>
        <strain evidence="4 5">CBS 20057</strain>
    </source>
</reference>
<organism evidence="4 5">
    <name type="scientific">Apiospora marii</name>
    <dbReference type="NCBI Taxonomy" id="335849"/>
    <lineage>
        <taxon>Eukaryota</taxon>
        <taxon>Fungi</taxon>
        <taxon>Dikarya</taxon>
        <taxon>Ascomycota</taxon>
        <taxon>Pezizomycotina</taxon>
        <taxon>Sordariomycetes</taxon>
        <taxon>Xylariomycetidae</taxon>
        <taxon>Amphisphaeriales</taxon>
        <taxon>Apiosporaceae</taxon>
        <taxon>Apiospora</taxon>
    </lineage>
</organism>
<keyword evidence="5" id="KW-1185">Reference proteome</keyword>
<dbReference type="EMBL" id="JAQQWI010000007">
    <property type="protein sequence ID" value="KAK8028129.1"/>
    <property type="molecule type" value="Genomic_DNA"/>
</dbReference>
<dbReference type="InterPro" id="IPR001841">
    <property type="entry name" value="Znf_RING"/>
</dbReference>
<proteinExistence type="predicted"/>
<dbReference type="SUPFAM" id="SSF57850">
    <property type="entry name" value="RING/U-box"/>
    <property type="match status" value="1"/>
</dbReference>
<name>A0ABR1S8G4_9PEZI</name>
<keyword evidence="1" id="KW-0863">Zinc-finger</keyword>
<dbReference type="PROSITE" id="PS50089">
    <property type="entry name" value="ZF_RING_2"/>
    <property type="match status" value="1"/>
</dbReference>
<comment type="caution">
    <text evidence="4">The sequence shown here is derived from an EMBL/GenBank/DDBJ whole genome shotgun (WGS) entry which is preliminary data.</text>
</comment>
<feature type="region of interest" description="Disordered" evidence="2">
    <location>
        <begin position="1"/>
        <end position="91"/>
    </location>
</feature>
<evidence type="ECO:0000313" key="5">
    <source>
        <dbReference type="Proteomes" id="UP001396898"/>
    </source>
</evidence>
<dbReference type="Proteomes" id="UP001396898">
    <property type="component" value="Unassembled WGS sequence"/>
</dbReference>
<evidence type="ECO:0000256" key="2">
    <source>
        <dbReference type="SAM" id="MobiDB-lite"/>
    </source>
</evidence>
<keyword evidence="1" id="KW-0479">Metal-binding</keyword>
<keyword evidence="1" id="KW-0862">Zinc</keyword>
<evidence type="ECO:0000313" key="4">
    <source>
        <dbReference type="EMBL" id="KAK8028129.1"/>
    </source>
</evidence>
<gene>
    <name evidence="4" type="ORF">PG991_005185</name>
</gene>
<feature type="compositionally biased region" description="Pro residues" evidence="2">
    <location>
        <begin position="40"/>
        <end position="72"/>
    </location>
</feature>
<dbReference type="Gene3D" id="3.30.40.10">
    <property type="entry name" value="Zinc/RING finger domain, C3HC4 (zinc finger)"/>
    <property type="match status" value="1"/>
</dbReference>
<feature type="domain" description="RING-type" evidence="3">
    <location>
        <begin position="216"/>
        <end position="276"/>
    </location>
</feature>
<evidence type="ECO:0000259" key="3">
    <source>
        <dbReference type="PROSITE" id="PS50089"/>
    </source>
</evidence>
<dbReference type="InterPro" id="IPR013083">
    <property type="entry name" value="Znf_RING/FYVE/PHD"/>
</dbReference>
<accession>A0ABR1S8G4</accession>
<sequence length="377" mass="41738">MATNTSEAAVEEWHVPYRRSTSAPASLPPNYRRGASEPLVPLPPPSPPITPPPPPPPPSTPIAPPPPPPPQPVIAIPQEPAPAPLQTAPIPTVDLTPIPEETVPGGAAAVRTLRELRPAPPREEVSDPSHAPPSRVVDIPLQPHLQPQLQAQGQMYVPPPANLPKELMNLYLCYQEPVRQQQKILSDTSQFRDVAPYIDSGLDPLTGEPVLLDLECPCCHFLLDVPARVSPNNFPDAPLEPFSVLPCGHMIGSHCLDRWMRDQDDDGLDPTCPLCRFRLLYRQCRCTVRVREYNWLLPRAQQLPLTLPEGGRVDANCGPCRDRKADRELRAWLDENLMASHAAQGTLMNAQERRLFACIGGLARSARNWHRDNAPRW</sequence>